<keyword evidence="5" id="KW-0411">Iron-sulfur</keyword>
<dbReference type="Pfam" id="PF00104">
    <property type="entry name" value="Hormone_recep"/>
    <property type="match status" value="1"/>
</dbReference>
<evidence type="ECO:0000256" key="1">
    <source>
        <dbReference type="ARBA" id="ARBA00004173"/>
    </source>
</evidence>
<dbReference type="PANTHER" id="PTHR13184">
    <property type="entry name" value="37S RIBOSOMAL PROTEIN S22"/>
    <property type="match status" value="1"/>
</dbReference>
<dbReference type="EMBL" id="JBJKFK010001599">
    <property type="protein sequence ID" value="KAL3312678.1"/>
    <property type="molecule type" value="Genomic_DNA"/>
</dbReference>
<keyword evidence="2" id="KW-0479">Metal-binding</keyword>
<evidence type="ECO:0000256" key="6">
    <source>
        <dbReference type="ARBA" id="ARBA00023015"/>
    </source>
</evidence>
<evidence type="ECO:0000256" key="4">
    <source>
        <dbReference type="ARBA" id="ARBA00023004"/>
    </source>
</evidence>
<accession>A0ABD2Q000</accession>
<dbReference type="PANTHER" id="PTHR13184:SF5">
    <property type="entry name" value="METHYLTRANSFERASE-LIKE PROTEIN 17, MITOCHONDRIAL"/>
    <property type="match status" value="1"/>
</dbReference>
<feature type="domain" description="NR LBD" evidence="11">
    <location>
        <begin position="66"/>
        <end position="305"/>
    </location>
</feature>
<name>A0ABD2Q000_9PLAT</name>
<evidence type="ECO:0000256" key="2">
    <source>
        <dbReference type="ARBA" id="ARBA00022723"/>
    </source>
</evidence>
<dbReference type="PRINTS" id="PR00545">
    <property type="entry name" value="RETINOIDXR"/>
</dbReference>
<dbReference type="Pfam" id="PF09243">
    <property type="entry name" value="Rsm22"/>
    <property type="match status" value="1"/>
</dbReference>
<evidence type="ECO:0000256" key="3">
    <source>
        <dbReference type="ARBA" id="ARBA00022946"/>
    </source>
</evidence>
<dbReference type="Proteomes" id="UP001626550">
    <property type="component" value="Unassembled WGS sequence"/>
</dbReference>
<dbReference type="InterPro" id="IPR052571">
    <property type="entry name" value="Mt_RNA_Methyltransferase"/>
</dbReference>
<gene>
    <name evidence="12" type="primary">SETD2_2</name>
    <name evidence="12" type="ORF">Ciccas_008726</name>
</gene>
<keyword evidence="8" id="KW-0804">Transcription</keyword>
<evidence type="ECO:0000313" key="12">
    <source>
        <dbReference type="EMBL" id="KAL3312678.1"/>
    </source>
</evidence>
<keyword evidence="9" id="KW-0675">Receptor</keyword>
<dbReference type="PROSITE" id="PS51843">
    <property type="entry name" value="NR_LBD"/>
    <property type="match status" value="1"/>
</dbReference>
<evidence type="ECO:0000256" key="9">
    <source>
        <dbReference type="ARBA" id="ARBA00023170"/>
    </source>
</evidence>
<dbReference type="InterPro" id="IPR029063">
    <property type="entry name" value="SAM-dependent_MTases_sf"/>
</dbReference>
<evidence type="ECO:0000256" key="10">
    <source>
        <dbReference type="ARBA" id="ARBA00045681"/>
    </source>
</evidence>
<feature type="non-terminal residue" evidence="12">
    <location>
        <position position="643"/>
    </location>
</feature>
<dbReference type="GO" id="GO:0051536">
    <property type="term" value="F:iron-sulfur cluster binding"/>
    <property type="evidence" value="ECO:0007669"/>
    <property type="project" value="UniProtKB-KW"/>
</dbReference>
<evidence type="ECO:0000313" key="13">
    <source>
        <dbReference type="Proteomes" id="UP001626550"/>
    </source>
</evidence>
<keyword evidence="13" id="KW-1185">Reference proteome</keyword>
<keyword evidence="7" id="KW-0496">Mitochondrion</keyword>
<dbReference type="Gene3D" id="1.10.565.10">
    <property type="entry name" value="Retinoid X Receptor"/>
    <property type="match status" value="1"/>
</dbReference>
<dbReference type="AlphaFoldDB" id="A0ABD2Q000"/>
<keyword evidence="6" id="KW-0805">Transcription regulation</keyword>
<sequence length="643" mass="73136">MSSEKDTSQCNCCEASIIAGPSTSTCQVCECKKTQPISSINKELSSGSDSFVRLKSSIIQLRSKDNPEITIAQLIAAENAYEPVLTDEVIDYKAIRQSNNFNDLIIRCIESKFIPLMGFVQQLHCIDSNFDLNTKVEILKAAWPEFILCNLAFRSMTATDGLLIKETSSLNDNHFYLSESMAHRLGIGSYYDRIWQELVLKFRDLNLNRLELAIIKGILLFKSDIPVLSREISSKLDILRDILYSALSSYSINRFPNDPTRFSKLLLRLSSIRMIALKCVEYLVYLKACSKDSSYKSLYDLAATLGHRIGYAARTVAGGEKHKLRPGFLESAFESQADSLRGKFNRSPCTLTLPVISLPENLDKSALDFIRDRCTTTPKDLEFMTRSLKLFLWSRPLPKFDSELVKSLKNVNLVGKKPQKRGDEAFEAFMEQVQHMDQLKKGGRALRDEMTGFFDQWKALDYTENVSHMYLVSRLAPNYAVATRIFYELRKRCPRYLPRNMFDFGSGLGTNCWAINTVWPVGCVREHYLVDASAHMVQLSEFLLRKRQEGEPSNSCVFPGIFLRRFLPESANKYDVVTCSNTLLELPNKTARLRVIDSLWRRTADFLILAELGTKAGFNAILEARQYFTQMAKDDPQVSIFAP</sequence>
<dbReference type="SUPFAM" id="SSF48508">
    <property type="entry name" value="Nuclear receptor ligand-binding domain"/>
    <property type="match status" value="1"/>
</dbReference>
<dbReference type="GO" id="GO:0005739">
    <property type="term" value="C:mitochondrion"/>
    <property type="evidence" value="ECO:0007669"/>
    <property type="project" value="UniProtKB-SubCell"/>
</dbReference>
<evidence type="ECO:0000256" key="5">
    <source>
        <dbReference type="ARBA" id="ARBA00023014"/>
    </source>
</evidence>
<comment type="subcellular location">
    <subcellularLocation>
        <location evidence="1">Mitochondrion</location>
    </subcellularLocation>
</comment>
<reference evidence="12 13" key="1">
    <citation type="submission" date="2024-11" db="EMBL/GenBank/DDBJ databases">
        <title>Adaptive evolution of stress response genes in parasites aligns with host niche diversity.</title>
        <authorList>
            <person name="Hahn C."/>
            <person name="Resl P."/>
        </authorList>
    </citation>
    <scope>NUCLEOTIDE SEQUENCE [LARGE SCALE GENOMIC DNA]</scope>
    <source>
        <strain evidence="12">EGGRZ-B1_66</strain>
        <tissue evidence="12">Body</tissue>
    </source>
</reference>
<protein>
    <submittedName>
        <fullName evidence="12">Histone-lysine N-methyltransferase setd2</fullName>
    </submittedName>
</protein>
<proteinExistence type="predicted"/>
<keyword evidence="3" id="KW-0809">Transit peptide</keyword>
<dbReference type="InterPro" id="IPR001723">
    <property type="entry name" value="Nuclear_hrmn_rcpt"/>
</dbReference>
<dbReference type="InterPro" id="IPR000536">
    <property type="entry name" value="Nucl_hrmn_rcpt_lig-bd"/>
</dbReference>
<keyword evidence="4" id="KW-0408">Iron</keyword>
<dbReference type="InterPro" id="IPR035500">
    <property type="entry name" value="NHR-like_dom_sf"/>
</dbReference>
<evidence type="ECO:0000259" key="11">
    <source>
        <dbReference type="PROSITE" id="PS51843"/>
    </source>
</evidence>
<comment type="function">
    <text evidence="10">Mitochondrial ribosome (mitoribosome) assembly factor. Binds at the interface of the head and body domains of the mitochondrial small ribosomal subunit (mt-SSU), occluding the mRNA channel and preventing compaction of the head domain towards the body. Probable inactive methyltransferase: retains the characteristic folding and ability to bind S-adenosyl-L-methionine, but it probably lost its methyltransferase activity.</text>
</comment>
<dbReference type="SUPFAM" id="SSF53335">
    <property type="entry name" value="S-adenosyl-L-methionine-dependent methyltransferases"/>
    <property type="match status" value="1"/>
</dbReference>
<organism evidence="12 13">
    <name type="scientific">Cichlidogyrus casuarinus</name>
    <dbReference type="NCBI Taxonomy" id="1844966"/>
    <lineage>
        <taxon>Eukaryota</taxon>
        <taxon>Metazoa</taxon>
        <taxon>Spiralia</taxon>
        <taxon>Lophotrochozoa</taxon>
        <taxon>Platyhelminthes</taxon>
        <taxon>Monogenea</taxon>
        <taxon>Monopisthocotylea</taxon>
        <taxon>Dactylogyridea</taxon>
        <taxon>Ancyrocephalidae</taxon>
        <taxon>Cichlidogyrus</taxon>
    </lineage>
</organism>
<evidence type="ECO:0000256" key="8">
    <source>
        <dbReference type="ARBA" id="ARBA00023163"/>
    </source>
</evidence>
<dbReference type="GO" id="GO:0046872">
    <property type="term" value="F:metal ion binding"/>
    <property type="evidence" value="ECO:0007669"/>
    <property type="project" value="UniProtKB-KW"/>
</dbReference>
<dbReference type="InterPro" id="IPR000003">
    <property type="entry name" value="Retinoid-X_rcpt/HNF4"/>
</dbReference>
<dbReference type="InterPro" id="IPR015324">
    <property type="entry name" value="Ribosomal_Rsm22-like"/>
</dbReference>
<comment type="caution">
    <text evidence="12">The sequence shown here is derived from an EMBL/GenBank/DDBJ whole genome shotgun (WGS) entry which is preliminary data.</text>
</comment>
<dbReference type="SMART" id="SM00430">
    <property type="entry name" value="HOLI"/>
    <property type="match status" value="1"/>
</dbReference>
<evidence type="ECO:0000256" key="7">
    <source>
        <dbReference type="ARBA" id="ARBA00023128"/>
    </source>
</evidence>
<dbReference type="PRINTS" id="PR00398">
    <property type="entry name" value="STRDHORMONER"/>
</dbReference>